<dbReference type="InterPro" id="IPR008271">
    <property type="entry name" value="Ser/Thr_kinase_AS"/>
</dbReference>
<feature type="binding site" evidence="7">
    <location>
        <position position="44"/>
    </location>
    <ligand>
        <name>ATP</name>
        <dbReference type="ChEBI" id="CHEBI:30616"/>
    </ligand>
</feature>
<dbReference type="AlphaFoldDB" id="A0A0F6YG94"/>
<evidence type="ECO:0000259" key="8">
    <source>
        <dbReference type="PROSITE" id="PS50011"/>
    </source>
</evidence>
<dbReference type="EC" id="2.7.11.1" evidence="2"/>
<dbReference type="GO" id="GO:0004674">
    <property type="term" value="F:protein serine/threonine kinase activity"/>
    <property type="evidence" value="ECO:0007669"/>
    <property type="project" value="UniProtKB-KW"/>
</dbReference>
<dbReference type="PANTHER" id="PTHR43671:SF13">
    <property type="entry name" value="SERINE_THREONINE-PROTEIN KINASE NEK2"/>
    <property type="match status" value="1"/>
</dbReference>
<dbReference type="STRING" id="927083.DB32_000596"/>
<dbReference type="InterPro" id="IPR050660">
    <property type="entry name" value="NEK_Ser/Thr_kinase"/>
</dbReference>
<evidence type="ECO:0000313" key="9">
    <source>
        <dbReference type="EMBL" id="AKF03447.1"/>
    </source>
</evidence>
<dbReference type="InterPro" id="IPR017441">
    <property type="entry name" value="Protein_kinase_ATP_BS"/>
</dbReference>
<evidence type="ECO:0000256" key="3">
    <source>
        <dbReference type="ARBA" id="ARBA00022679"/>
    </source>
</evidence>
<keyword evidence="10" id="KW-1185">Reference proteome</keyword>
<dbReference type="InterPro" id="IPR027417">
    <property type="entry name" value="P-loop_NTPase"/>
</dbReference>
<reference evidence="9 10" key="1">
    <citation type="submission" date="2015-03" db="EMBL/GenBank/DDBJ databases">
        <title>Genome assembly of Sandaracinus amylolyticus DSM 53668.</title>
        <authorList>
            <person name="Sharma G."/>
            <person name="Subramanian S."/>
        </authorList>
    </citation>
    <scope>NUCLEOTIDE SEQUENCE [LARGE SCALE GENOMIC DNA]</scope>
    <source>
        <strain evidence="9 10">DSM 53668</strain>
    </source>
</reference>
<feature type="domain" description="Protein kinase" evidence="8">
    <location>
        <begin position="15"/>
        <end position="264"/>
    </location>
</feature>
<dbReference type="OrthoDB" id="5476445at2"/>
<evidence type="ECO:0000313" key="10">
    <source>
        <dbReference type="Proteomes" id="UP000034883"/>
    </source>
</evidence>
<dbReference type="SMART" id="SM00220">
    <property type="entry name" value="S_TKc"/>
    <property type="match status" value="1"/>
</dbReference>
<dbReference type="Pfam" id="PF00069">
    <property type="entry name" value="Pkinase"/>
    <property type="match status" value="1"/>
</dbReference>
<keyword evidence="4 7" id="KW-0547">Nucleotide-binding</keyword>
<proteinExistence type="inferred from homology"/>
<keyword evidence="3" id="KW-0808">Transferase</keyword>
<dbReference type="InterPro" id="IPR041664">
    <property type="entry name" value="AAA_16"/>
</dbReference>
<dbReference type="InterPro" id="IPR000719">
    <property type="entry name" value="Prot_kinase_dom"/>
</dbReference>
<dbReference type="Gene3D" id="1.10.510.10">
    <property type="entry name" value="Transferase(Phosphotransferase) domain 1"/>
    <property type="match status" value="1"/>
</dbReference>
<evidence type="ECO:0000256" key="2">
    <source>
        <dbReference type="ARBA" id="ARBA00012513"/>
    </source>
</evidence>
<dbReference type="PROSITE" id="PS00107">
    <property type="entry name" value="PROTEIN_KINASE_ATP"/>
    <property type="match status" value="1"/>
</dbReference>
<dbReference type="Pfam" id="PF13191">
    <property type="entry name" value="AAA_16"/>
    <property type="match status" value="1"/>
</dbReference>
<dbReference type="Proteomes" id="UP000034883">
    <property type="component" value="Chromosome"/>
</dbReference>
<evidence type="ECO:0000256" key="5">
    <source>
        <dbReference type="ARBA" id="ARBA00022777"/>
    </source>
</evidence>
<dbReference type="GO" id="GO:0005524">
    <property type="term" value="F:ATP binding"/>
    <property type="evidence" value="ECO:0007669"/>
    <property type="project" value="UniProtKB-UniRule"/>
</dbReference>
<evidence type="ECO:0000256" key="7">
    <source>
        <dbReference type="PROSITE-ProRule" id="PRU10141"/>
    </source>
</evidence>
<dbReference type="SUPFAM" id="SSF56112">
    <property type="entry name" value="Protein kinase-like (PK-like)"/>
    <property type="match status" value="1"/>
</dbReference>
<dbReference type="InterPro" id="IPR011009">
    <property type="entry name" value="Kinase-like_dom_sf"/>
</dbReference>
<name>A0A0F6YG94_9BACT</name>
<dbReference type="RefSeq" id="WP_083457108.1">
    <property type="nucleotide sequence ID" value="NZ_CP011125.1"/>
</dbReference>
<dbReference type="Gene3D" id="3.40.50.300">
    <property type="entry name" value="P-loop containing nucleotide triphosphate hydrolases"/>
    <property type="match status" value="1"/>
</dbReference>
<dbReference type="EMBL" id="CP011125">
    <property type="protein sequence ID" value="AKF03447.1"/>
    <property type="molecule type" value="Genomic_DNA"/>
</dbReference>
<dbReference type="KEGG" id="samy:DB32_000596"/>
<dbReference type="CDD" id="cd14014">
    <property type="entry name" value="STKc_PknB_like"/>
    <property type="match status" value="1"/>
</dbReference>
<keyword evidence="9" id="KW-0723">Serine/threonine-protein kinase</keyword>
<dbReference type="SUPFAM" id="SSF52540">
    <property type="entry name" value="P-loop containing nucleoside triphosphate hydrolases"/>
    <property type="match status" value="1"/>
</dbReference>
<dbReference type="PROSITE" id="PS00108">
    <property type="entry name" value="PROTEIN_KINASE_ST"/>
    <property type="match status" value="1"/>
</dbReference>
<dbReference type="PANTHER" id="PTHR43671">
    <property type="entry name" value="SERINE/THREONINE-PROTEIN KINASE NEK"/>
    <property type="match status" value="1"/>
</dbReference>
<keyword evidence="5 9" id="KW-0418">Kinase</keyword>
<comment type="similarity">
    <text evidence="1">Belongs to the protein kinase superfamily. NEK Ser/Thr protein kinase family. NIMA subfamily.</text>
</comment>
<evidence type="ECO:0000256" key="6">
    <source>
        <dbReference type="ARBA" id="ARBA00022840"/>
    </source>
</evidence>
<evidence type="ECO:0000256" key="4">
    <source>
        <dbReference type="ARBA" id="ARBA00022741"/>
    </source>
</evidence>
<accession>A0A0F6YG94</accession>
<keyword evidence="6 7" id="KW-0067">ATP-binding</keyword>
<protein>
    <recommendedName>
        <fullName evidence="2">non-specific serine/threonine protein kinase</fullName>
        <ecNumber evidence="2">2.7.11.1</ecNumber>
    </recommendedName>
</protein>
<dbReference type="PROSITE" id="PS50011">
    <property type="entry name" value="PROTEIN_KINASE_DOM"/>
    <property type="match status" value="1"/>
</dbReference>
<organism evidence="9 10">
    <name type="scientific">Sandaracinus amylolyticus</name>
    <dbReference type="NCBI Taxonomy" id="927083"/>
    <lineage>
        <taxon>Bacteria</taxon>
        <taxon>Pseudomonadati</taxon>
        <taxon>Myxococcota</taxon>
        <taxon>Polyangia</taxon>
        <taxon>Polyangiales</taxon>
        <taxon>Sandaracinaceae</taxon>
        <taxon>Sandaracinus</taxon>
    </lineage>
</organism>
<sequence>MMSIDDLAASLPPRFRSPTLVGAGTHGAVFHAIDDQHALPVAIKCLAAPDPEDLPAFKREFRALVHVSDPHLVQLYELHGEGAQVFFTMEYVEGGTLAERSAQDRRAVFRQIANGLRTLHDAGLTHCDLKPSNVLIARDGRAMLTDYGCVSHYGAPESGAAGLGSPHYMAPEQWFESSTAPAVDWYALGVMLFEALTGALPFDGDMGSVLLAKRRASPDALRARLRDTDDDALASLCVALLSSDPDARPGADAVLAALDAAPSRARASSAPIANAPIGREGPLAALRAWLETPAPGVAALIGPGGIGKSSVLSAFVRELGAHARVLRGRCYPADRSPLRGLDEIASALGEGLRDRDVPALDAQEATALARAFPSLAEPHGIEASGAITMTEDASRRALASALTRWIVALAGDRPALLVVDDLQWADETSVEVLELLSRGTTPIAVLIASRSADLAGLAPRLSLELGPLDRSESARLVAQLAPELGDRAERIATLAGGNPFLVEALASYALRGGALEAHADPLHDVIAEWDPDAFAKRLVTVLALADAPLRSSVAVAASGGRDRDYLPALTRLRARRLLTSRLVRGDDLVELYHRRWAEAVQASLDDEDRRATHRALADAIATHTPGDIGRAADHSRSAGDLALALSRDLAAADLAHERGLPHLEAMRLQLAHDSAVADEQVRAHVRMRLGDALAQVGRGAEAAKWYRLAAEHARSLEESVLAERLAAEQLLFSGHHEEGIAVLRRVLERIELDLPTSPPAAIARVQSWYSHAANHYIVAPDESAPITASGDDLARIDALHAATLGLSMSDPLATGVAQTFHVDLARAAGEPFRLLRAVTIHLVQTAGTMVDLARTATLTATARTLTERVGTAEARAVFAVAEAGAAWMEARLDDALAASERARSELASIRGLQWQADTAVIVQLEALCARGDIAEASALLDAAMRDAESRDDRYLRAHLGVRIAPWVRLWRGAPDEARAEADAGIAAFRVTGFQLLHLMHAVHLARCDVYEGGANAALARLDDAWATMGRYGMHGIQHYVGVLADVAVVAAEHVAPDRVEEWRARCGLVGDASWSRRVTDVPRPRALESLAERGWADPERAIRLWRS</sequence>
<gene>
    <name evidence="9" type="ORF">DB32_000596</name>
</gene>
<evidence type="ECO:0000256" key="1">
    <source>
        <dbReference type="ARBA" id="ARBA00010886"/>
    </source>
</evidence>